<sequence>MLNWKYSFERLFKHKYVAHIIYPKKVICICGKIIKLNQKWEEDYLNYHVQRSGYKADEGQRTLYNWFKPTEVVVKEEGEYESNVYDNMDEDNLIQIDERNEDQNQEFSSIEILNVNAKNPKNRYYYIGL</sequence>
<dbReference type="VEuPathDB" id="FungiDB:RhiirFUN_009288"/>
<evidence type="ECO:0000313" key="1">
    <source>
        <dbReference type="EMBL" id="PKK60879.1"/>
    </source>
</evidence>
<dbReference type="AlphaFoldDB" id="A0A2N1MH28"/>
<gene>
    <name evidence="1" type="ORF">RhiirC2_792662</name>
</gene>
<dbReference type="VEuPathDB" id="FungiDB:RhiirA1_402245"/>
<name>A0A2N1MH28_9GLOM</name>
<protein>
    <submittedName>
        <fullName evidence="1">Uncharacterized protein</fullName>
    </submittedName>
</protein>
<dbReference type="Proteomes" id="UP000233469">
    <property type="component" value="Unassembled WGS sequence"/>
</dbReference>
<reference evidence="1 2" key="1">
    <citation type="submission" date="2016-04" db="EMBL/GenBank/DDBJ databases">
        <title>Genome analyses suggest a sexual origin of heterokaryosis in a supposedly ancient asexual fungus.</title>
        <authorList>
            <person name="Ropars J."/>
            <person name="Sedzielewska K."/>
            <person name="Noel J."/>
            <person name="Charron P."/>
            <person name="Farinelli L."/>
            <person name="Marton T."/>
            <person name="Kruger M."/>
            <person name="Pelin A."/>
            <person name="Brachmann A."/>
            <person name="Corradi N."/>
        </authorList>
    </citation>
    <scope>NUCLEOTIDE SEQUENCE [LARGE SCALE GENOMIC DNA]</scope>
    <source>
        <strain evidence="1 2">C2</strain>
    </source>
</reference>
<dbReference type="EMBL" id="LLXL01002424">
    <property type="protein sequence ID" value="PKK60879.1"/>
    <property type="molecule type" value="Genomic_DNA"/>
</dbReference>
<accession>A0A2N1MH28</accession>
<reference evidence="1 2" key="2">
    <citation type="submission" date="2017-10" db="EMBL/GenBank/DDBJ databases">
        <title>Extensive intraspecific genome diversity in a model arbuscular mycorrhizal fungus.</title>
        <authorList>
            <person name="Chen E.C.H."/>
            <person name="Morin E."/>
            <person name="Baudet D."/>
            <person name="Noel J."/>
            <person name="Ndikumana S."/>
            <person name="Charron P."/>
            <person name="St-Onge C."/>
            <person name="Giorgi J."/>
            <person name="Grigoriev I.V."/>
            <person name="Roux C."/>
            <person name="Martin F.M."/>
            <person name="Corradi N."/>
        </authorList>
    </citation>
    <scope>NUCLEOTIDE SEQUENCE [LARGE SCALE GENOMIC DNA]</scope>
    <source>
        <strain evidence="1 2">C2</strain>
    </source>
</reference>
<dbReference type="VEuPathDB" id="FungiDB:FUN_025209"/>
<comment type="caution">
    <text evidence="1">The sequence shown here is derived from an EMBL/GenBank/DDBJ whole genome shotgun (WGS) entry which is preliminary data.</text>
</comment>
<organism evidence="1 2">
    <name type="scientific">Rhizophagus irregularis</name>
    <dbReference type="NCBI Taxonomy" id="588596"/>
    <lineage>
        <taxon>Eukaryota</taxon>
        <taxon>Fungi</taxon>
        <taxon>Fungi incertae sedis</taxon>
        <taxon>Mucoromycota</taxon>
        <taxon>Glomeromycotina</taxon>
        <taxon>Glomeromycetes</taxon>
        <taxon>Glomerales</taxon>
        <taxon>Glomeraceae</taxon>
        <taxon>Rhizophagus</taxon>
    </lineage>
</organism>
<proteinExistence type="predicted"/>
<evidence type="ECO:0000313" key="2">
    <source>
        <dbReference type="Proteomes" id="UP000233469"/>
    </source>
</evidence>